<comment type="cofactor">
    <cofactor evidence="7">
        <name>Mg(2+)</name>
        <dbReference type="ChEBI" id="CHEBI:18420"/>
    </cofactor>
</comment>
<name>A0A806KLD5_9BACT</name>
<keyword evidence="4 8" id="KW-1133">Transmembrane helix</keyword>
<keyword evidence="5 8" id="KW-0472">Membrane</keyword>
<feature type="transmembrane region" description="Helical" evidence="8">
    <location>
        <begin position="173"/>
        <end position="191"/>
    </location>
</feature>
<keyword evidence="7" id="KW-0479">Metal-binding</keyword>
<evidence type="ECO:0000256" key="6">
    <source>
        <dbReference type="NCBIfam" id="TIGR00445"/>
    </source>
</evidence>
<dbReference type="InterPro" id="IPR003524">
    <property type="entry name" value="PNAcMuramoyl-5peptid_Trfase"/>
</dbReference>
<reference evidence="9" key="1">
    <citation type="submission" date="2012-03" db="EMBL/GenBank/DDBJ databases">
        <title>Functional metagenomics reveals considerable lignocellulase gene clusters in the gut microbiome of a wood-feeding higher termite.</title>
        <authorList>
            <person name="Liu N."/>
        </authorList>
    </citation>
    <scope>NUCLEOTIDE SEQUENCE</scope>
</reference>
<feature type="binding site" evidence="7">
    <location>
        <position position="195"/>
    </location>
    <ligand>
        <name>Mg(2+)</name>
        <dbReference type="ChEBI" id="CHEBI:18420"/>
    </ligand>
</feature>
<evidence type="ECO:0000256" key="3">
    <source>
        <dbReference type="ARBA" id="ARBA00022692"/>
    </source>
</evidence>
<dbReference type="GO" id="GO:0008963">
    <property type="term" value="F:phospho-N-acetylmuramoyl-pentapeptide-transferase activity"/>
    <property type="evidence" value="ECO:0007669"/>
    <property type="project" value="UniProtKB-UniRule"/>
</dbReference>
<proteinExistence type="predicted"/>
<sequence>MLIQFLFDITGHQIFDSRLVRAGLAAVLAALLVFLTMPHYIAFLKKIGATSDFKDNSPPIMGGLLLVVIVLIVSCTAAIFNGYSIAALAILVLYSGVGTIDDIAKILKKRHVESGKMSKKDYEEKADGISSTLRLFLYFLFSFAIACFCYLYIPNLTGELYVPFVKPDIWYPHLPRFAFIIFITFVVAASANGTNFTDGIDTLASVPIITGMFFVGIVAYVSGNAEFSKYLHIPYLRGCDELFPIAMASIGALLAYLWYNSPPAEIYMGDAGSIGFGALLGIMFVLVQAGLFLPIVCIIILVEAMSVALQIGHFKFNKIRRGREYASGHRLFLRAPIHHHFQLKWKGRSSFGDSKPLVNAKIAWRMHLVSVFALILGFIVFFGLR</sequence>
<dbReference type="EMBL" id="JQ844288">
    <property type="protein sequence ID" value="AGS54306.1"/>
    <property type="molecule type" value="Genomic_DNA"/>
</dbReference>
<evidence type="ECO:0000256" key="1">
    <source>
        <dbReference type="ARBA" id="ARBA00004141"/>
    </source>
</evidence>
<dbReference type="Pfam" id="PF00953">
    <property type="entry name" value="Glycos_transf_4"/>
    <property type="match status" value="1"/>
</dbReference>
<accession>A0A806KLD5</accession>
<keyword evidence="7" id="KW-0460">Magnesium</keyword>
<feature type="transmembrane region" description="Helical" evidence="8">
    <location>
        <begin position="242"/>
        <end position="259"/>
    </location>
</feature>
<dbReference type="InterPro" id="IPR000715">
    <property type="entry name" value="Glycosyl_transferase_4"/>
</dbReference>
<feature type="binding site" evidence="7">
    <location>
        <position position="270"/>
    </location>
    <ligand>
        <name>Mg(2+)</name>
        <dbReference type="ChEBI" id="CHEBI:18420"/>
    </ligand>
</feature>
<feature type="transmembrane region" description="Helical" evidence="8">
    <location>
        <begin position="362"/>
        <end position="384"/>
    </location>
</feature>
<evidence type="ECO:0000256" key="8">
    <source>
        <dbReference type="SAM" id="Phobius"/>
    </source>
</evidence>
<dbReference type="AlphaFoldDB" id="A0A806KLD5"/>
<dbReference type="PANTHER" id="PTHR22926:SF5">
    <property type="entry name" value="PHOSPHO-N-ACETYLMURAMOYL-PENTAPEPTIDE-TRANSFERASE HOMOLOG"/>
    <property type="match status" value="1"/>
</dbReference>
<dbReference type="GO" id="GO:0005886">
    <property type="term" value="C:plasma membrane"/>
    <property type="evidence" value="ECO:0007669"/>
    <property type="project" value="TreeGrafter"/>
</dbReference>
<evidence type="ECO:0000256" key="4">
    <source>
        <dbReference type="ARBA" id="ARBA00022989"/>
    </source>
</evidence>
<feature type="transmembrane region" description="Helical" evidence="8">
    <location>
        <begin position="135"/>
        <end position="153"/>
    </location>
</feature>
<dbReference type="GO" id="GO:0071555">
    <property type="term" value="P:cell wall organization"/>
    <property type="evidence" value="ECO:0007669"/>
    <property type="project" value="TreeGrafter"/>
</dbReference>
<evidence type="ECO:0000256" key="2">
    <source>
        <dbReference type="ARBA" id="ARBA00022679"/>
    </source>
</evidence>
<evidence type="ECO:0000313" key="9">
    <source>
        <dbReference type="EMBL" id="AGS54306.1"/>
    </source>
</evidence>
<keyword evidence="3 8" id="KW-0812">Transmembrane</keyword>
<feature type="transmembrane region" description="Helical" evidence="8">
    <location>
        <begin position="203"/>
        <end position="222"/>
    </location>
</feature>
<feature type="transmembrane region" description="Helical" evidence="8">
    <location>
        <begin position="62"/>
        <end position="80"/>
    </location>
</feature>
<feature type="transmembrane region" description="Helical" evidence="8">
    <location>
        <begin position="291"/>
        <end position="311"/>
    </location>
</feature>
<dbReference type="GO" id="GO:0009252">
    <property type="term" value="P:peptidoglycan biosynthetic process"/>
    <property type="evidence" value="ECO:0007669"/>
    <property type="project" value="UniProtKB-UniRule"/>
</dbReference>
<keyword evidence="2 9" id="KW-0808">Transferase</keyword>
<organism evidence="9">
    <name type="scientific">uncultured bacterium contig00111</name>
    <dbReference type="NCBI Taxonomy" id="1181575"/>
    <lineage>
        <taxon>Bacteria</taxon>
        <taxon>environmental samples</taxon>
    </lineage>
</organism>
<protein>
    <recommendedName>
        <fullName evidence="6">Phospho-N-acetylmuramoyl-pentapeptide-transferase</fullName>
        <ecNumber evidence="6">2.7.8.13</ecNumber>
    </recommendedName>
</protein>
<evidence type="ECO:0000256" key="7">
    <source>
        <dbReference type="PIRSR" id="PIRSR600715-1"/>
    </source>
</evidence>
<evidence type="ECO:0000256" key="5">
    <source>
        <dbReference type="ARBA" id="ARBA00023136"/>
    </source>
</evidence>
<feature type="transmembrane region" description="Helical" evidence="8">
    <location>
        <begin position="20"/>
        <end position="41"/>
    </location>
</feature>
<dbReference type="EC" id="2.7.8.13" evidence="6"/>
<dbReference type="NCBIfam" id="TIGR00445">
    <property type="entry name" value="mraY"/>
    <property type="match status" value="1"/>
</dbReference>
<dbReference type="PANTHER" id="PTHR22926">
    <property type="entry name" value="PHOSPHO-N-ACETYLMURAMOYL-PENTAPEPTIDE-TRANSFERASE"/>
    <property type="match status" value="1"/>
</dbReference>
<comment type="subcellular location">
    <subcellularLocation>
        <location evidence="1">Membrane</location>
        <topology evidence="1">Multi-pass membrane protein</topology>
    </subcellularLocation>
</comment>
<dbReference type="GO" id="GO:0046872">
    <property type="term" value="F:metal ion binding"/>
    <property type="evidence" value="ECO:0007669"/>
    <property type="project" value="UniProtKB-KW"/>
</dbReference>